<evidence type="ECO:0000313" key="2">
    <source>
        <dbReference type="Proteomes" id="UP000827092"/>
    </source>
</evidence>
<dbReference type="Proteomes" id="UP000827092">
    <property type="component" value="Unassembled WGS sequence"/>
</dbReference>
<dbReference type="AlphaFoldDB" id="A0AAV6TYJ9"/>
<comment type="caution">
    <text evidence="1">The sequence shown here is derived from an EMBL/GenBank/DDBJ whole genome shotgun (WGS) entry which is preliminary data.</text>
</comment>
<keyword evidence="2" id="KW-1185">Reference proteome</keyword>
<name>A0AAV6TYJ9_9ARAC</name>
<organism evidence="1 2">
    <name type="scientific">Oedothorax gibbosus</name>
    <dbReference type="NCBI Taxonomy" id="931172"/>
    <lineage>
        <taxon>Eukaryota</taxon>
        <taxon>Metazoa</taxon>
        <taxon>Ecdysozoa</taxon>
        <taxon>Arthropoda</taxon>
        <taxon>Chelicerata</taxon>
        <taxon>Arachnida</taxon>
        <taxon>Araneae</taxon>
        <taxon>Araneomorphae</taxon>
        <taxon>Entelegynae</taxon>
        <taxon>Araneoidea</taxon>
        <taxon>Linyphiidae</taxon>
        <taxon>Erigoninae</taxon>
        <taxon>Oedothorax</taxon>
    </lineage>
</organism>
<sequence>MEPASRTDVDPNRSNKLDKAEKRLFEVMMSKVFNLRIVSGTMEGQNKWAKVLINWGKEKQFMQQCNTGSLDFDENYGKILECGFGDNIPSYPEVVNKLYEDIKENICLVKLKTHD</sequence>
<dbReference type="EMBL" id="JAFNEN010000866">
    <property type="protein sequence ID" value="KAG8176561.1"/>
    <property type="molecule type" value="Genomic_DNA"/>
</dbReference>
<evidence type="ECO:0000313" key="1">
    <source>
        <dbReference type="EMBL" id="KAG8176561.1"/>
    </source>
</evidence>
<protein>
    <submittedName>
        <fullName evidence="1">Uncharacterized protein</fullName>
    </submittedName>
</protein>
<proteinExistence type="predicted"/>
<accession>A0AAV6TYJ9</accession>
<reference evidence="1 2" key="1">
    <citation type="journal article" date="2022" name="Nat. Ecol. Evol.">
        <title>A masculinizing supergene underlies an exaggerated male reproductive morph in a spider.</title>
        <authorList>
            <person name="Hendrickx F."/>
            <person name="De Corte Z."/>
            <person name="Sonet G."/>
            <person name="Van Belleghem S.M."/>
            <person name="Kostlbacher S."/>
            <person name="Vangestel C."/>
        </authorList>
    </citation>
    <scope>NUCLEOTIDE SEQUENCE [LARGE SCALE GENOMIC DNA]</scope>
    <source>
        <strain evidence="1">W744_W776</strain>
    </source>
</reference>
<gene>
    <name evidence="1" type="ORF">JTE90_010772</name>
</gene>